<evidence type="ECO:0000313" key="2">
    <source>
        <dbReference type="Proteomes" id="UP001367508"/>
    </source>
</evidence>
<dbReference type="AlphaFoldDB" id="A0AAN9M8U6"/>
<proteinExistence type="predicted"/>
<dbReference type="Proteomes" id="UP001367508">
    <property type="component" value="Unassembled WGS sequence"/>
</dbReference>
<reference evidence="1 2" key="1">
    <citation type="submission" date="2024-01" db="EMBL/GenBank/DDBJ databases">
        <title>The genomes of 5 underutilized Papilionoideae crops provide insights into root nodulation and disease resistanc.</title>
        <authorList>
            <person name="Jiang F."/>
        </authorList>
    </citation>
    <scope>NUCLEOTIDE SEQUENCE [LARGE SCALE GENOMIC DNA]</scope>
    <source>
        <strain evidence="1">LVBAO_FW01</strain>
        <tissue evidence="1">Leaves</tissue>
    </source>
</reference>
<protein>
    <submittedName>
        <fullName evidence="1">Uncharacterized protein</fullName>
    </submittedName>
</protein>
<dbReference type="EMBL" id="JAYMYQ010000002">
    <property type="protein sequence ID" value="KAK7349996.1"/>
    <property type="molecule type" value="Genomic_DNA"/>
</dbReference>
<name>A0AAN9M8U6_CANGL</name>
<evidence type="ECO:0000313" key="1">
    <source>
        <dbReference type="EMBL" id="KAK7349996.1"/>
    </source>
</evidence>
<keyword evidence="2" id="KW-1185">Reference proteome</keyword>
<comment type="caution">
    <text evidence="1">The sequence shown here is derived from an EMBL/GenBank/DDBJ whole genome shotgun (WGS) entry which is preliminary data.</text>
</comment>
<gene>
    <name evidence="1" type="ORF">VNO77_07993</name>
</gene>
<sequence length="82" mass="9202">MVNGSLTGLGDSTARLRRWEKDQVTCYGVEIELVLRPVKSNRSSCSLRSSLLISYTTSVTGIPFSSPRRRDEEKPSENLPWS</sequence>
<organism evidence="1 2">
    <name type="scientific">Canavalia gladiata</name>
    <name type="common">Sword bean</name>
    <name type="synonym">Dolichos gladiatus</name>
    <dbReference type="NCBI Taxonomy" id="3824"/>
    <lineage>
        <taxon>Eukaryota</taxon>
        <taxon>Viridiplantae</taxon>
        <taxon>Streptophyta</taxon>
        <taxon>Embryophyta</taxon>
        <taxon>Tracheophyta</taxon>
        <taxon>Spermatophyta</taxon>
        <taxon>Magnoliopsida</taxon>
        <taxon>eudicotyledons</taxon>
        <taxon>Gunneridae</taxon>
        <taxon>Pentapetalae</taxon>
        <taxon>rosids</taxon>
        <taxon>fabids</taxon>
        <taxon>Fabales</taxon>
        <taxon>Fabaceae</taxon>
        <taxon>Papilionoideae</taxon>
        <taxon>50 kb inversion clade</taxon>
        <taxon>NPAAA clade</taxon>
        <taxon>indigoferoid/millettioid clade</taxon>
        <taxon>Phaseoleae</taxon>
        <taxon>Canavalia</taxon>
    </lineage>
</organism>
<accession>A0AAN9M8U6</accession>